<name>A0A9Q0BAF6_9HYPO</name>
<dbReference type="AlphaFoldDB" id="A0A9Q0BAF6"/>
<proteinExistence type="predicted"/>
<evidence type="ECO:0000313" key="3">
    <source>
        <dbReference type="Proteomes" id="UP001055219"/>
    </source>
</evidence>
<feature type="compositionally biased region" description="Acidic residues" evidence="1">
    <location>
        <begin position="30"/>
        <end position="42"/>
    </location>
</feature>
<accession>A0A9Q0BAF6</accession>
<sequence length="151" mass="17262">MPPYLNDILHTWRHDRRARAQSDDINLGDSSDDLSGDLEGVDFADFMPPLDTEEQHLPPLPAVEHEANESSARDAGAPPRSVRDNVVVQRPKKKKKKKKKKKTKKTTTATKITRRRRRWKTPRRLAGRLLSVACRRCAPTQSRAVALRCLY</sequence>
<evidence type="ECO:0000313" key="2">
    <source>
        <dbReference type="EMBL" id="KAI6777530.1"/>
    </source>
</evidence>
<organism evidence="2 3">
    <name type="scientific">Emericellopsis cladophorae</name>
    <dbReference type="NCBI Taxonomy" id="2686198"/>
    <lineage>
        <taxon>Eukaryota</taxon>
        <taxon>Fungi</taxon>
        <taxon>Dikarya</taxon>
        <taxon>Ascomycota</taxon>
        <taxon>Pezizomycotina</taxon>
        <taxon>Sordariomycetes</taxon>
        <taxon>Hypocreomycetidae</taxon>
        <taxon>Hypocreales</taxon>
        <taxon>Bionectriaceae</taxon>
        <taxon>Emericellopsis</taxon>
    </lineage>
</organism>
<gene>
    <name evidence="2" type="ORF">J7T54_003810</name>
</gene>
<dbReference type="RefSeq" id="XP_051358386.1">
    <property type="nucleotide sequence ID" value="XM_051510744.1"/>
</dbReference>
<dbReference type="GeneID" id="75830303"/>
<keyword evidence="3" id="KW-1185">Reference proteome</keyword>
<dbReference type="EMBL" id="JAGIXG020000238">
    <property type="protein sequence ID" value="KAI6777530.1"/>
    <property type="molecule type" value="Genomic_DNA"/>
</dbReference>
<feature type="compositionally biased region" description="Basic residues" evidence="1">
    <location>
        <begin position="90"/>
        <end position="105"/>
    </location>
</feature>
<protein>
    <submittedName>
        <fullName evidence="2">Uncharacterized protein</fullName>
    </submittedName>
</protein>
<reference evidence="2" key="2">
    <citation type="submission" date="2022-07" db="EMBL/GenBank/DDBJ databases">
        <authorList>
            <person name="Goncalves M.F.M."/>
            <person name="Hilario S."/>
            <person name="Van De Peer Y."/>
            <person name="Esteves A.C."/>
            <person name="Alves A."/>
        </authorList>
    </citation>
    <scope>NUCLEOTIDE SEQUENCE</scope>
    <source>
        <strain evidence="2">MUM 19.33</strain>
    </source>
</reference>
<evidence type="ECO:0000256" key="1">
    <source>
        <dbReference type="SAM" id="MobiDB-lite"/>
    </source>
</evidence>
<dbReference type="Proteomes" id="UP001055219">
    <property type="component" value="Unassembled WGS sequence"/>
</dbReference>
<feature type="region of interest" description="Disordered" evidence="1">
    <location>
        <begin position="16"/>
        <end position="119"/>
    </location>
</feature>
<feature type="compositionally biased region" description="Basic and acidic residues" evidence="1">
    <location>
        <begin position="63"/>
        <end position="72"/>
    </location>
</feature>
<feature type="non-terminal residue" evidence="2">
    <location>
        <position position="151"/>
    </location>
</feature>
<comment type="caution">
    <text evidence="2">The sequence shown here is derived from an EMBL/GenBank/DDBJ whole genome shotgun (WGS) entry which is preliminary data.</text>
</comment>
<reference evidence="2" key="1">
    <citation type="journal article" date="2021" name="J Fungi (Basel)">
        <title>Genomic and Metabolomic Analyses of the Marine Fungus Emericellopsis cladophorae: Insights into Saltwater Adaptability Mechanisms and Its Biosynthetic Potential.</title>
        <authorList>
            <person name="Goncalves M.F.M."/>
            <person name="Hilario S."/>
            <person name="Van de Peer Y."/>
            <person name="Esteves A.C."/>
            <person name="Alves A."/>
        </authorList>
    </citation>
    <scope>NUCLEOTIDE SEQUENCE</scope>
    <source>
        <strain evidence="2">MUM 19.33</strain>
    </source>
</reference>